<name>T1AF03_9ZZZZ</name>
<proteinExistence type="predicted"/>
<comment type="caution">
    <text evidence="1">The sequence shown here is derived from an EMBL/GenBank/DDBJ whole genome shotgun (WGS) entry which is preliminary data.</text>
</comment>
<accession>T1AF03</accession>
<sequence length="113" mass="12433">AERAAAERARLRKEQREKAQALVQGKTLNRAEAELMRHFEYGGKIRRVHVDAAQLRALNAGELGVIQLDGRYWLVERALAESVREVAPQHVALLPDPGAGDDADEFGALPDPA</sequence>
<dbReference type="EMBL" id="AUZY01006166">
    <property type="protein sequence ID" value="EQD55213.1"/>
    <property type="molecule type" value="Genomic_DNA"/>
</dbReference>
<reference evidence="1" key="1">
    <citation type="submission" date="2013-08" db="EMBL/GenBank/DDBJ databases">
        <authorList>
            <person name="Mendez C."/>
            <person name="Richter M."/>
            <person name="Ferrer M."/>
            <person name="Sanchez J."/>
        </authorList>
    </citation>
    <scope>NUCLEOTIDE SEQUENCE</scope>
</reference>
<dbReference type="Pfam" id="PF09831">
    <property type="entry name" value="DUF2058"/>
    <property type="match status" value="1"/>
</dbReference>
<reference evidence="1" key="2">
    <citation type="journal article" date="2014" name="ISME J.">
        <title>Microbial stratification in low pH oxic and suboxic macroscopic growths along an acid mine drainage.</title>
        <authorList>
            <person name="Mendez-Garcia C."/>
            <person name="Mesa V."/>
            <person name="Sprenger R.R."/>
            <person name="Richter M."/>
            <person name="Diez M.S."/>
            <person name="Solano J."/>
            <person name="Bargiela R."/>
            <person name="Golyshina O.V."/>
            <person name="Manteca A."/>
            <person name="Ramos J.L."/>
            <person name="Gallego J.R."/>
            <person name="Llorente I."/>
            <person name="Martins Dos Santos V.A."/>
            <person name="Jensen O.N."/>
            <person name="Pelaez A.I."/>
            <person name="Sanchez J."/>
            <person name="Ferrer M."/>
        </authorList>
    </citation>
    <scope>NUCLEOTIDE SEQUENCE</scope>
</reference>
<evidence type="ECO:0000313" key="1">
    <source>
        <dbReference type="EMBL" id="EQD55213.1"/>
    </source>
</evidence>
<gene>
    <name evidence="1" type="ORF">B1B_09338</name>
</gene>
<feature type="non-terminal residue" evidence="1">
    <location>
        <position position="1"/>
    </location>
</feature>
<dbReference type="InterPro" id="IPR018636">
    <property type="entry name" value="DUF2058"/>
</dbReference>
<organism evidence="1">
    <name type="scientific">mine drainage metagenome</name>
    <dbReference type="NCBI Taxonomy" id="410659"/>
    <lineage>
        <taxon>unclassified sequences</taxon>
        <taxon>metagenomes</taxon>
        <taxon>ecological metagenomes</taxon>
    </lineage>
</organism>
<dbReference type="AlphaFoldDB" id="T1AF03"/>
<protein>
    <submittedName>
        <fullName evidence="1">Nucleoprotein/polynucleotide-associated enzyme</fullName>
    </submittedName>
</protein>